<dbReference type="AlphaFoldDB" id="A0A6A3BPJ2"/>
<evidence type="ECO:0000256" key="8">
    <source>
        <dbReference type="RuleBase" id="RU003827"/>
    </source>
</evidence>
<name>A0A6A3BPJ2_HIBSY</name>
<dbReference type="InterPro" id="IPR015720">
    <property type="entry name" value="Emp24-like"/>
</dbReference>
<evidence type="ECO:0000256" key="6">
    <source>
        <dbReference type="ARBA" id="ARBA00023054"/>
    </source>
</evidence>
<evidence type="ECO:0000256" key="2">
    <source>
        <dbReference type="ARBA" id="ARBA00007104"/>
    </source>
</evidence>
<dbReference type="Pfam" id="PF01105">
    <property type="entry name" value="EMP24_GP25L"/>
    <property type="match status" value="1"/>
</dbReference>
<comment type="caution">
    <text evidence="10">The sequence shown here is derived from an EMBL/GenBank/DDBJ whole genome shotgun (WGS) entry which is preliminary data.</text>
</comment>
<protein>
    <recommendedName>
        <fullName evidence="9">GOLD domain-containing protein</fullName>
    </recommendedName>
</protein>
<dbReference type="PANTHER" id="PTHR22811">
    <property type="entry name" value="TRANSMEMBRANE EMP24 DOMAIN-CONTAINING PROTEIN"/>
    <property type="match status" value="1"/>
</dbReference>
<reference evidence="10" key="1">
    <citation type="submission" date="2019-09" db="EMBL/GenBank/DDBJ databases">
        <title>Draft genome information of white flower Hibiscus syriacus.</title>
        <authorList>
            <person name="Kim Y.-M."/>
        </authorList>
    </citation>
    <scope>NUCLEOTIDE SEQUENCE [LARGE SCALE GENOMIC DNA]</scope>
    <source>
        <strain evidence="10">YM2019G1</strain>
    </source>
</reference>
<evidence type="ECO:0000256" key="7">
    <source>
        <dbReference type="ARBA" id="ARBA00023136"/>
    </source>
</evidence>
<organism evidence="10 11">
    <name type="scientific">Hibiscus syriacus</name>
    <name type="common">Rose of Sharon</name>
    <dbReference type="NCBI Taxonomy" id="106335"/>
    <lineage>
        <taxon>Eukaryota</taxon>
        <taxon>Viridiplantae</taxon>
        <taxon>Streptophyta</taxon>
        <taxon>Embryophyta</taxon>
        <taxon>Tracheophyta</taxon>
        <taxon>Spermatophyta</taxon>
        <taxon>Magnoliopsida</taxon>
        <taxon>eudicotyledons</taxon>
        <taxon>Gunneridae</taxon>
        <taxon>Pentapetalae</taxon>
        <taxon>rosids</taxon>
        <taxon>malvids</taxon>
        <taxon>Malvales</taxon>
        <taxon>Malvaceae</taxon>
        <taxon>Malvoideae</taxon>
        <taxon>Hibiscus</taxon>
    </lineage>
</organism>
<evidence type="ECO:0000256" key="3">
    <source>
        <dbReference type="ARBA" id="ARBA00022692"/>
    </source>
</evidence>
<feature type="domain" description="GOLD" evidence="9">
    <location>
        <begin position="19"/>
        <end position="142"/>
    </location>
</feature>
<evidence type="ECO:0000313" key="10">
    <source>
        <dbReference type="EMBL" id="KAE8718255.1"/>
    </source>
</evidence>
<evidence type="ECO:0000313" key="11">
    <source>
        <dbReference type="Proteomes" id="UP000436088"/>
    </source>
</evidence>
<evidence type="ECO:0000256" key="1">
    <source>
        <dbReference type="ARBA" id="ARBA00004479"/>
    </source>
</evidence>
<dbReference type="SMART" id="SM01190">
    <property type="entry name" value="EMP24_GP25L"/>
    <property type="match status" value="1"/>
</dbReference>
<proteinExistence type="inferred from homology"/>
<keyword evidence="7" id="KW-0472">Membrane</keyword>
<dbReference type="EMBL" id="VEPZ02000814">
    <property type="protein sequence ID" value="KAE8718255.1"/>
    <property type="molecule type" value="Genomic_DNA"/>
</dbReference>
<dbReference type="Proteomes" id="UP000436088">
    <property type="component" value="Unassembled WGS sequence"/>
</dbReference>
<accession>A0A6A3BPJ2</accession>
<evidence type="ECO:0000256" key="5">
    <source>
        <dbReference type="ARBA" id="ARBA00022989"/>
    </source>
</evidence>
<keyword evidence="5" id="KW-1133">Transmembrane helix</keyword>
<keyword evidence="11" id="KW-1185">Reference proteome</keyword>
<comment type="similarity">
    <text evidence="2 8">Belongs to the EMP24/GP25L family.</text>
</comment>
<keyword evidence="3 8" id="KW-0812">Transmembrane</keyword>
<keyword evidence="6" id="KW-0175">Coiled coil</keyword>
<dbReference type="PROSITE" id="PS50866">
    <property type="entry name" value="GOLD"/>
    <property type="match status" value="1"/>
</dbReference>
<dbReference type="GO" id="GO:0016020">
    <property type="term" value="C:membrane"/>
    <property type="evidence" value="ECO:0007669"/>
    <property type="project" value="UniProtKB-SubCell"/>
</dbReference>
<evidence type="ECO:0000256" key="4">
    <source>
        <dbReference type="ARBA" id="ARBA00022729"/>
    </source>
</evidence>
<comment type="subcellular location">
    <subcellularLocation>
        <location evidence="1 8">Membrane</location>
        <topology evidence="1 8">Single-pass type I membrane protein</topology>
    </subcellularLocation>
</comment>
<sequence length="225" mass="25439">MLEAEFGESMRFELDSGQTKCVSEDVKTNGMSAANTPSSIPLMLTYLCLILISSLSRLPENISTVEVSSAYGHIYHIGDDVDSGNFAFTAAENGAYTACFLATNHRPPVRVTIDFVWKTGVAAKDWSMVAKKGQIMEQELKKLYETVTDIIEEMFYLRERYLVSDLRFNSIGSCDNVNVYSSKFYSNSGNKKCNILTGKRIRKWQHWVSAPLLYAYQWLVCRFGI</sequence>
<dbReference type="InterPro" id="IPR009038">
    <property type="entry name" value="GOLD_dom"/>
</dbReference>
<gene>
    <name evidence="10" type="ORF">F3Y22_tig00110017pilonHSYRG00227</name>
</gene>
<keyword evidence="4" id="KW-0732">Signal</keyword>
<evidence type="ECO:0000259" key="9">
    <source>
        <dbReference type="PROSITE" id="PS50866"/>
    </source>
</evidence>